<evidence type="ECO:0000313" key="4">
    <source>
        <dbReference type="EMBL" id="OGE49780.1"/>
    </source>
</evidence>
<dbReference type="AlphaFoldDB" id="A0A1F5L3Q6"/>
<dbReference type="RefSeq" id="XP_022485231.1">
    <property type="nucleotide sequence ID" value="XM_022635106.1"/>
</dbReference>
<sequence length="94" mass="10135">MASSQPDSPSDSEHEAIPESPPMPPSLHDAPPSLHDATPSLHHAPPSLHDAIPESYTFPLPPLPQQYDTPKQGIVAINIFGRQHGYAVSTLRSK</sequence>
<accession>A0A1F5L3Q6</accession>
<dbReference type="GeneID" id="34579840"/>
<evidence type="ECO:0000256" key="1">
    <source>
        <dbReference type="SAM" id="MobiDB-lite"/>
    </source>
</evidence>
<dbReference type="EMBL" id="LXJU01000041">
    <property type="protein sequence ID" value="OGE47569.1"/>
    <property type="molecule type" value="Genomic_DNA"/>
</dbReference>
<evidence type="ECO:0000313" key="3">
    <source>
        <dbReference type="EMBL" id="OGE48537.1"/>
    </source>
</evidence>
<reference evidence="2 5" key="1">
    <citation type="journal article" date="2016" name="Sci. Rep.">
        <title>Penicillium arizonense, a new, genome sequenced fungal species, reveals a high chemical diversity in secreted metabolites.</title>
        <authorList>
            <person name="Grijseels S."/>
            <person name="Nielsen J.C."/>
            <person name="Randelovic M."/>
            <person name="Nielsen J."/>
            <person name="Nielsen K.F."/>
            <person name="Workman M."/>
            <person name="Frisvad J.C."/>
        </authorList>
    </citation>
    <scope>NUCLEOTIDE SEQUENCE [LARGE SCALE GENOMIC DNA]</scope>
    <source>
        <strain evidence="2 5">CBS 141311</strain>
    </source>
</reference>
<dbReference type="EMBL" id="LXJU01000020">
    <property type="protein sequence ID" value="OGE49780.1"/>
    <property type="molecule type" value="Genomic_DNA"/>
</dbReference>
<evidence type="ECO:0000313" key="5">
    <source>
        <dbReference type="Proteomes" id="UP000177622"/>
    </source>
</evidence>
<keyword evidence="5" id="KW-1185">Reference proteome</keyword>
<name>A0A1F5L3Q6_PENAI</name>
<protein>
    <submittedName>
        <fullName evidence="2">Uncharacterized protein</fullName>
    </submittedName>
</protein>
<gene>
    <name evidence="4" type="ORF">PENARI_c020G11083</name>
    <name evidence="3" type="ORF">PENARI_c028G09206</name>
    <name evidence="2" type="ORF">PENARI_c041G12090</name>
</gene>
<proteinExistence type="predicted"/>
<dbReference type="EMBL" id="LXJU01000028">
    <property type="protein sequence ID" value="OGE48537.1"/>
    <property type="molecule type" value="Genomic_DNA"/>
</dbReference>
<evidence type="ECO:0000313" key="2">
    <source>
        <dbReference type="EMBL" id="OGE47569.1"/>
    </source>
</evidence>
<comment type="caution">
    <text evidence="2">The sequence shown here is derived from an EMBL/GenBank/DDBJ whole genome shotgun (WGS) entry which is preliminary data.</text>
</comment>
<dbReference type="Proteomes" id="UP000177622">
    <property type="component" value="Unassembled WGS sequence"/>
</dbReference>
<feature type="non-terminal residue" evidence="2">
    <location>
        <position position="94"/>
    </location>
</feature>
<feature type="region of interest" description="Disordered" evidence="1">
    <location>
        <begin position="1"/>
        <end position="64"/>
    </location>
</feature>
<organism evidence="2 5">
    <name type="scientific">Penicillium arizonense</name>
    <dbReference type="NCBI Taxonomy" id="1835702"/>
    <lineage>
        <taxon>Eukaryota</taxon>
        <taxon>Fungi</taxon>
        <taxon>Dikarya</taxon>
        <taxon>Ascomycota</taxon>
        <taxon>Pezizomycotina</taxon>
        <taxon>Eurotiomycetes</taxon>
        <taxon>Eurotiomycetidae</taxon>
        <taxon>Eurotiales</taxon>
        <taxon>Aspergillaceae</taxon>
        <taxon>Penicillium</taxon>
    </lineage>
</organism>
<dbReference type="OrthoDB" id="4367135at2759"/>